<evidence type="ECO:0000313" key="3">
    <source>
        <dbReference type="Proteomes" id="UP001143674"/>
    </source>
</evidence>
<feature type="region of interest" description="Disordered" evidence="1">
    <location>
        <begin position="1"/>
        <end position="114"/>
    </location>
</feature>
<feature type="compositionally biased region" description="Basic and acidic residues" evidence="1">
    <location>
        <begin position="28"/>
        <end position="37"/>
    </location>
</feature>
<dbReference type="Proteomes" id="UP001143674">
    <property type="component" value="Unassembled WGS sequence"/>
</dbReference>
<proteinExistence type="predicted"/>
<feature type="region of interest" description="Disordered" evidence="1">
    <location>
        <begin position="248"/>
        <end position="280"/>
    </location>
</feature>
<evidence type="ECO:0000256" key="1">
    <source>
        <dbReference type="SAM" id="MobiDB-lite"/>
    </source>
</evidence>
<feature type="compositionally biased region" description="Polar residues" evidence="1">
    <location>
        <begin position="87"/>
        <end position="101"/>
    </location>
</feature>
<comment type="caution">
    <text evidence="2">The sequence shown here is derived from an EMBL/GenBank/DDBJ whole genome shotgun (WGS) entry which is preliminary data.</text>
</comment>
<dbReference type="RefSeq" id="WP_080727977.1">
    <property type="nucleotide sequence ID" value="NZ_JABZEH010000001.1"/>
</dbReference>
<organism evidence="2 3">
    <name type="scientific">Ralstonia solanacearum</name>
    <name type="common">Pseudomonas solanacearum</name>
    <dbReference type="NCBI Taxonomy" id="305"/>
    <lineage>
        <taxon>Bacteria</taxon>
        <taxon>Pseudomonadati</taxon>
        <taxon>Pseudomonadota</taxon>
        <taxon>Betaproteobacteria</taxon>
        <taxon>Burkholderiales</taxon>
        <taxon>Burkholderiaceae</taxon>
        <taxon>Ralstonia</taxon>
        <taxon>Ralstonia solanacearum species complex</taxon>
    </lineage>
</organism>
<protein>
    <submittedName>
        <fullName evidence="2">Type III effector</fullName>
    </submittedName>
</protein>
<gene>
    <name evidence="2" type="ORF">LBW55_14780</name>
</gene>
<feature type="compositionally biased region" description="Basic and acidic residues" evidence="1">
    <location>
        <begin position="104"/>
        <end position="113"/>
    </location>
</feature>
<dbReference type="AlphaFoldDB" id="A0AAE3NIH5"/>
<accession>A0AAE3NIH5</accession>
<feature type="compositionally biased region" description="Low complexity" evidence="1">
    <location>
        <begin position="49"/>
        <end position="86"/>
    </location>
</feature>
<sequence>MRRIGKFGGQVSNFLKGNSRSSGSSRGRTQEAEEGSSRRAARTPSPEFSNLRSRSNSATSSPARSQSISAASSAASSPVYSRSNSATSSPARNRHISTVASPTRFDEHGRVTDPGHIQFQTSEFERARFPEMSEALGHSRWTGPGSPRAERFRVEGRLPGGQYFNVPGVRGPAINAGDDHVIDRRHASYVIDHGEMSDEQAARYIEQQGRPVFPSYETSGYDGSNCVHAHSYLGSGFFQWNLPHHQHQTPQGLAEQMQDLRVDDDNSSSYRNGSDSDSDS</sequence>
<feature type="compositionally biased region" description="Low complexity" evidence="1">
    <location>
        <begin position="17"/>
        <end position="27"/>
    </location>
</feature>
<name>A0AAE3NIH5_RALSL</name>
<reference evidence="2" key="1">
    <citation type="submission" date="2021-09" db="EMBL/GenBank/DDBJ databases">
        <title>Genomic analysis of Ralstonia spp.</title>
        <authorList>
            <person name="Aburjaile F."/>
            <person name="Ariute J.C."/>
            <person name="Pais A.K.L."/>
            <person name="Albuquerque G.M.R."/>
            <person name="Silva A.M.F."/>
            <person name="Brenig B."/>
            <person name="Azevedo V."/>
            <person name="Matiuzzi M."/>
            <person name="Ramos R."/>
            <person name="Goes-Neto A."/>
            <person name="Soares S."/>
            <person name="Iseppon A.M.B."/>
            <person name="Souza E."/>
            <person name="Gama M."/>
        </authorList>
    </citation>
    <scope>NUCLEOTIDE SEQUENCE</scope>
    <source>
        <strain evidence="2">B4</strain>
    </source>
</reference>
<evidence type="ECO:0000313" key="2">
    <source>
        <dbReference type="EMBL" id="MDB0522865.1"/>
    </source>
</evidence>
<dbReference type="EMBL" id="JAIVEX010000007">
    <property type="protein sequence ID" value="MDB0522865.1"/>
    <property type="molecule type" value="Genomic_DNA"/>
</dbReference>
<feature type="compositionally biased region" description="Low complexity" evidence="1">
    <location>
        <begin position="267"/>
        <end position="280"/>
    </location>
</feature>